<keyword evidence="3" id="KW-1185">Reference proteome</keyword>
<dbReference type="PANTHER" id="PTHR42928">
    <property type="entry name" value="TRICARBOXYLATE-BINDING PROTEIN"/>
    <property type="match status" value="1"/>
</dbReference>
<accession>A0ABS5QA44</accession>
<organism evidence="2 3">
    <name type="scientific">Roseococcus pinisoli</name>
    <dbReference type="NCBI Taxonomy" id="2835040"/>
    <lineage>
        <taxon>Bacteria</taxon>
        <taxon>Pseudomonadati</taxon>
        <taxon>Pseudomonadota</taxon>
        <taxon>Alphaproteobacteria</taxon>
        <taxon>Acetobacterales</taxon>
        <taxon>Roseomonadaceae</taxon>
        <taxon>Roseococcus</taxon>
    </lineage>
</organism>
<comment type="caution">
    <text evidence="2">The sequence shown here is derived from an EMBL/GenBank/DDBJ whole genome shotgun (WGS) entry which is preliminary data.</text>
</comment>
<reference evidence="2 3" key="1">
    <citation type="submission" date="2021-05" db="EMBL/GenBank/DDBJ databases">
        <title>Roseococcus sp. XZZS9, whole genome shotgun sequencing project.</title>
        <authorList>
            <person name="Zhao G."/>
            <person name="Shen L."/>
        </authorList>
    </citation>
    <scope>NUCLEOTIDE SEQUENCE [LARGE SCALE GENOMIC DNA]</scope>
    <source>
        <strain evidence="2 3">XZZS9</strain>
    </source>
</reference>
<dbReference type="CDD" id="cd07012">
    <property type="entry name" value="PBP2_Bug_TTT"/>
    <property type="match status" value="1"/>
</dbReference>
<dbReference type="RefSeq" id="WP_213669020.1">
    <property type="nucleotide sequence ID" value="NZ_JAHCDA010000001.1"/>
</dbReference>
<sequence length="328" mass="34961">MNHPSRRAALALPFGAIPLHAARAQDWKPDQPVRLLVAAAPGGTTDIMARLLAPRLQSRWGVSVVAENRAGAGGTICTLEMVRSRPDGATIMSGNIGPQAIAYSLMRNLPYRPEQVLPIAGTITGPNVLVVNNDVPARSVAELAALLRAQPGRISYGSTGVGQSTHLSPVLMLQMLNAEAIHVPFRGSGPAQVDLLAGNVNFLIDNLTGVIEHIRGGRVRALAVTSRERSSQLPDVPAMRETMPELTNYDVSTWFGIFGPAGMPPAMVRGINAEVNAWLDLPETQRRFAELGGVPLKLGPEAFADFVAAETRKWAEVVTREGLQADAG</sequence>
<protein>
    <submittedName>
        <fullName evidence="2">Tripartite tricarboxylate transporter substrate binding protein</fullName>
    </submittedName>
</protein>
<dbReference type="EMBL" id="JAHCDA010000001">
    <property type="protein sequence ID" value="MBS7810399.1"/>
    <property type="molecule type" value="Genomic_DNA"/>
</dbReference>
<gene>
    <name evidence="2" type="ORF">KHU32_05585</name>
</gene>
<name>A0ABS5QA44_9PROT</name>
<evidence type="ECO:0000313" key="3">
    <source>
        <dbReference type="Proteomes" id="UP000766336"/>
    </source>
</evidence>
<dbReference type="PIRSF" id="PIRSF017082">
    <property type="entry name" value="YflP"/>
    <property type="match status" value="1"/>
</dbReference>
<dbReference type="InterPro" id="IPR042100">
    <property type="entry name" value="Bug_dom1"/>
</dbReference>
<dbReference type="PANTHER" id="PTHR42928:SF5">
    <property type="entry name" value="BLR1237 PROTEIN"/>
    <property type="match status" value="1"/>
</dbReference>
<dbReference type="Pfam" id="PF03401">
    <property type="entry name" value="TctC"/>
    <property type="match status" value="1"/>
</dbReference>
<evidence type="ECO:0000313" key="2">
    <source>
        <dbReference type="EMBL" id="MBS7810399.1"/>
    </source>
</evidence>
<dbReference type="InterPro" id="IPR005064">
    <property type="entry name" value="BUG"/>
</dbReference>
<dbReference type="Proteomes" id="UP000766336">
    <property type="component" value="Unassembled WGS sequence"/>
</dbReference>
<dbReference type="SUPFAM" id="SSF53850">
    <property type="entry name" value="Periplasmic binding protein-like II"/>
    <property type="match status" value="1"/>
</dbReference>
<dbReference type="Gene3D" id="3.40.190.10">
    <property type="entry name" value="Periplasmic binding protein-like II"/>
    <property type="match status" value="1"/>
</dbReference>
<dbReference type="Gene3D" id="3.40.190.150">
    <property type="entry name" value="Bordetella uptake gene, domain 1"/>
    <property type="match status" value="1"/>
</dbReference>
<evidence type="ECO:0000256" key="1">
    <source>
        <dbReference type="ARBA" id="ARBA00006987"/>
    </source>
</evidence>
<proteinExistence type="inferred from homology"/>
<comment type="similarity">
    <text evidence="1">Belongs to the UPF0065 (bug) family.</text>
</comment>